<dbReference type="SMART" id="SM00298">
    <property type="entry name" value="CHROMO"/>
    <property type="match status" value="1"/>
</dbReference>
<dbReference type="GO" id="GO:0000775">
    <property type="term" value="C:chromosome, centromeric region"/>
    <property type="evidence" value="ECO:0007669"/>
    <property type="project" value="UniProtKB-SubCell"/>
</dbReference>
<keyword evidence="7" id="KW-0479">Metal-binding</keyword>
<dbReference type="Pfam" id="PF00856">
    <property type="entry name" value="SET"/>
    <property type="match status" value="1"/>
</dbReference>
<dbReference type="InterPro" id="IPR046341">
    <property type="entry name" value="SET_dom_sf"/>
</dbReference>
<evidence type="ECO:0000259" key="13">
    <source>
        <dbReference type="PROSITE" id="PS50280"/>
    </source>
</evidence>
<evidence type="ECO:0000313" key="16">
    <source>
        <dbReference type="WBParaSite" id="SVE_1848000.1"/>
    </source>
</evidence>
<dbReference type="SUPFAM" id="SSF82199">
    <property type="entry name" value="SET domain"/>
    <property type="match status" value="1"/>
</dbReference>
<dbReference type="Pfam" id="PF00385">
    <property type="entry name" value="Chromo"/>
    <property type="match status" value="1"/>
</dbReference>
<dbReference type="SMART" id="SM00317">
    <property type="entry name" value="SET"/>
    <property type="match status" value="1"/>
</dbReference>
<name>A0A0K0G192_STRVS</name>
<sequence>MSDNNNFEEDTRKRCKEIIEALKCKPPERLDNDKVKAKKESRSSRVKTPPKLKNNKKKSVSSDLYNVEAIVQCTPDQKKFLVKWENYSWSESTWEPYRNIKHCEEDLNFFRDREKVLSQIESYRSLDNRITMINESGVKCMQFMHCKQLEIDILESSKDEAPIYVFNALDNDRVPEFKYISTTIIRPFYANCIGLLDSIKSCDICNAESSDEWCEKAKEYINSMINTCPYKFFTVCNNKCNCVKYPCPTTTRYKRKYKLIITKTKNKSWGLFAGETIKEGDFICKCAGKLILRSEIDSKNKGYIYDINYLSGNLNTINEEEFCYDLAEFANESRFINHSCDPNCTIVPSYYGFKNINFYEIIFIANQDIPFNTEITFDYFGDRTNSDDGRTVKCYCGASNCRGFLPSNNGLVGDCWMNDEVLEKKVVVKLSQYLKEVNYKDSS</sequence>
<dbReference type="InterPro" id="IPR023780">
    <property type="entry name" value="Chromo_domain"/>
</dbReference>
<dbReference type="AlphaFoldDB" id="A0A0K0G192"/>
<keyword evidence="3" id="KW-0158">Chromosome</keyword>
<evidence type="ECO:0000256" key="8">
    <source>
        <dbReference type="ARBA" id="ARBA00022833"/>
    </source>
</evidence>
<reference evidence="15" key="1">
    <citation type="submission" date="2014-07" db="EMBL/GenBank/DDBJ databases">
        <authorList>
            <person name="Martin A.A"/>
            <person name="De Silva N."/>
        </authorList>
    </citation>
    <scope>NUCLEOTIDE SEQUENCE</scope>
</reference>
<feature type="compositionally biased region" description="Basic and acidic residues" evidence="11">
    <location>
        <begin position="30"/>
        <end position="43"/>
    </location>
</feature>
<dbReference type="InterPro" id="IPR001214">
    <property type="entry name" value="SET_dom"/>
</dbReference>
<comment type="subcellular location">
    <subcellularLocation>
        <location evidence="2">Chromosome</location>
        <location evidence="2">Centromere</location>
    </subcellularLocation>
    <subcellularLocation>
        <location evidence="1">Nucleus</location>
    </subcellularLocation>
</comment>
<dbReference type="Gene3D" id="2.170.270.10">
    <property type="entry name" value="SET domain"/>
    <property type="match status" value="1"/>
</dbReference>
<reference evidence="16" key="2">
    <citation type="submission" date="2015-08" db="UniProtKB">
        <authorList>
            <consortium name="WormBaseParasite"/>
        </authorList>
    </citation>
    <scope>IDENTIFICATION</scope>
</reference>
<feature type="domain" description="Chromo" evidence="12">
    <location>
        <begin position="65"/>
        <end position="122"/>
    </location>
</feature>
<keyword evidence="10" id="KW-0137">Centromere</keyword>
<dbReference type="InterPro" id="IPR003616">
    <property type="entry name" value="Post-SET_dom"/>
</dbReference>
<evidence type="ECO:0000256" key="9">
    <source>
        <dbReference type="ARBA" id="ARBA00023242"/>
    </source>
</evidence>
<proteinExistence type="predicted"/>
<dbReference type="Proteomes" id="UP000035680">
    <property type="component" value="Unassembled WGS sequence"/>
</dbReference>
<protein>
    <submittedName>
        <fullName evidence="16">Histone-lysine N-methyltransferase</fullName>
    </submittedName>
</protein>
<keyword evidence="15" id="KW-1185">Reference proteome</keyword>
<feature type="domain" description="SET" evidence="13">
    <location>
        <begin position="257"/>
        <end position="380"/>
    </location>
</feature>
<dbReference type="SUPFAM" id="SSF54160">
    <property type="entry name" value="Chromo domain-like"/>
    <property type="match status" value="1"/>
</dbReference>
<dbReference type="InterPro" id="IPR023779">
    <property type="entry name" value="Chromodomain_CS"/>
</dbReference>
<evidence type="ECO:0000256" key="2">
    <source>
        <dbReference type="ARBA" id="ARBA00004584"/>
    </source>
</evidence>
<evidence type="ECO:0000256" key="10">
    <source>
        <dbReference type="ARBA" id="ARBA00023328"/>
    </source>
</evidence>
<evidence type="ECO:0000256" key="1">
    <source>
        <dbReference type="ARBA" id="ARBA00004123"/>
    </source>
</evidence>
<evidence type="ECO:0000259" key="12">
    <source>
        <dbReference type="PROSITE" id="PS50013"/>
    </source>
</evidence>
<keyword evidence="5" id="KW-0808">Transferase</keyword>
<dbReference type="STRING" id="75913.A0A0K0G192"/>
<keyword evidence="6" id="KW-0949">S-adenosyl-L-methionine</keyword>
<dbReference type="PANTHER" id="PTHR46223:SF3">
    <property type="entry name" value="HISTONE-LYSINE N-METHYLTRANSFERASE SET-23"/>
    <property type="match status" value="1"/>
</dbReference>
<dbReference type="WBParaSite" id="SVE_1848000.1">
    <property type="protein sequence ID" value="SVE_1848000.1"/>
    <property type="gene ID" value="SVE_1848000"/>
</dbReference>
<dbReference type="CDD" id="cd00024">
    <property type="entry name" value="CD_CSD"/>
    <property type="match status" value="1"/>
</dbReference>
<evidence type="ECO:0000256" key="4">
    <source>
        <dbReference type="ARBA" id="ARBA00022603"/>
    </source>
</evidence>
<dbReference type="GO" id="GO:0008168">
    <property type="term" value="F:methyltransferase activity"/>
    <property type="evidence" value="ECO:0007669"/>
    <property type="project" value="UniProtKB-KW"/>
</dbReference>
<evidence type="ECO:0000256" key="6">
    <source>
        <dbReference type="ARBA" id="ARBA00022691"/>
    </source>
</evidence>
<dbReference type="PROSITE" id="PS50280">
    <property type="entry name" value="SET"/>
    <property type="match status" value="1"/>
</dbReference>
<dbReference type="Gene3D" id="2.40.50.40">
    <property type="match status" value="1"/>
</dbReference>
<dbReference type="InterPro" id="IPR000953">
    <property type="entry name" value="Chromo/chromo_shadow_dom"/>
</dbReference>
<organism evidence="15 16">
    <name type="scientific">Strongyloides venezuelensis</name>
    <name type="common">Threadworm</name>
    <dbReference type="NCBI Taxonomy" id="75913"/>
    <lineage>
        <taxon>Eukaryota</taxon>
        <taxon>Metazoa</taxon>
        <taxon>Ecdysozoa</taxon>
        <taxon>Nematoda</taxon>
        <taxon>Chromadorea</taxon>
        <taxon>Rhabditida</taxon>
        <taxon>Tylenchina</taxon>
        <taxon>Panagrolaimomorpha</taxon>
        <taxon>Strongyloidoidea</taxon>
        <taxon>Strongyloididae</taxon>
        <taxon>Strongyloides</taxon>
    </lineage>
</organism>
<accession>A0A0K0G192</accession>
<keyword evidence="8" id="KW-0862">Zinc</keyword>
<evidence type="ECO:0000256" key="11">
    <source>
        <dbReference type="SAM" id="MobiDB-lite"/>
    </source>
</evidence>
<feature type="domain" description="Post-SET" evidence="14">
    <location>
        <begin position="390"/>
        <end position="406"/>
    </location>
</feature>
<dbReference type="PROSITE" id="PS50868">
    <property type="entry name" value="POST_SET"/>
    <property type="match status" value="1"/>
</dbReference>
<dbReference type="GO" id="GO:0005634">
    <property type="term" value="C:nucleus"/>
    <property type="evidence" value="ECO:0007669"/>
    <property type="project" value="UniProtKB-SubCell"/>
</dbReference>
<evidence type="ECO:0000256" key="5">
    <source>
        <dbReference type="ARBA" id="ARBA00022679"/>
    </source>
</evidence>
<dbReference type="PROSITE" id="PS50013">
    <property type="entry name" value="CHROMO_2"/>
    <property type="match status" value="1"/>
</dbReference>
<dbReference type="GO" id="GO:0046872">
    <property type="term" value="F:metal ion binding"/>
    <property type="evidence" value="ECO:0007669"/>
    <property type="project" value="UniProtKB-KW"/>
</dbReference>
<dbReference type="GO" id="GO:0032259">
    <property type="term" value="P:methylation"/>
    <property type="evidence" value="ECO:0007669"/>
    <property type="project" value="UniProtKB-KW"/>
</dbReference>
<evidence type="ECO:0000256" key="7">
    <source>
        <dbReference type="ARBA" id="ARBA00022723"/>
    </source>
</evidence>
<dbReference type="PANTHER" id="PTHR46223">
    <property type="entry name" value="HISTONE-LYSINE N-METHYLTRANSFERASE SUV39H"/>
    <property type="match status" value="1"/>
</dbReference>
<evidence type="ECO:0000313" key="15">
    <source>
        <dbReference type="Proteomes" id="UP000035680"/>
    </source>
</evidence>
<evidence type="ECO:0000259" key="14">
    <source>
        <dbReference type="PROSITE" id="PS50868"/>
    </source>
</evidence>
<dbReference type="SMART" id="SM00508">
    <property type="entry name" value="PostSET"/>
    <property type="match status" value="1"/>
</dbReference>
<feature type="region of interest" description="Disordered" evidence="11">
    <location>
        <begin position="30"/>
        <end position="59"/>
    </location>
</feature>
<evidence type="ECO:0000256" key="3">
    <source>
        <dbReference type="ARBA" id="ARBA00022454"/>
    </source>
</evidence>
<dbReference type="InterPro" id="IPR016197">
    <property type="entry name" value="Chromo-like_dom_sf"/>
</dbReference>
<dbReference type="InterPro" id="IPR050973">
    <property type="entry name" value="H3K9_Histone-Lys_N-MTase"/>
</dbReference>
<feature type="compositionally biased region" description="Basic residues" evidence="11">
    <location>
        <begin position="44"/>
        <end position="59"/>
    </location>
</feature>
<keyword evidence="4" id="KW-0489">Methyltransferase</keyword>
<keyword evidence="9" id="KW-0539">Nucleus</keyword>
<dbReference type="PROSITE" id="PS00598">
    <property type="entry name" value="CHROMO_1"/>
    <property type="match status" value="1"/>
</dbReference>